<dbReference type="Proteomes" id="UP000061432">
    <property type="component" value="Chromosome"/>
</dbReference>
<dbReference type="SUPFAM" id="SSF48452">
    <property type="entry name" value="TPR-like"/>
    <property type="match status" value="1"/>
</dbReference>
<dbReference type="Pfam" id="PF06041">
    <property type="entry name" value="DUF924"/>
    <property type="match status" value="1"/>
</dbReference>
<dbReference type="Gene3D" id="1.20.58.320">
    <property type="entry name" value="TPR-like"/>
    <property type="match status" value="1"/>
</dbReference>
<evidence type="ECO:0008006" key="3">
    <source>
        <dbReference type="Google" id="ProtNLM"/>
    </source>
</evidence>
<dbReference type="EMBL" id="AP014704">
    <property type="protein sequence ID" value="BAQ48211.1"/>
    <property type="molecule type" value="Genomic_DNA"/>
</dbReference>
<evidence type="ECO:0000313" key="1">
    <source>
        <dbReference type="EMBL" id="BAQ48211.1"/>
    </source>
</evidence>
<proteinExistence type="predicted"/>
<protein>
    <recommendedName>
        <fullName evidence="3">DUF924 domain-containing protein</fullName>
    </recommendedName>
</protein>
<reference evidence="1 2" key="1">
    <citation type="journal article" date="2015" name="Genome Announc.">
        <title>Complete Genome Sequence of Methylobacterium aquaticum Strain 22A, Isolated from Racomitrium japonicum Moss.</title>
        <authorList>
            <person name="Tani A."/>
            <person name="Ogura Y."/>
            <person name="Hayashi T."/>
            <person name="Kimbara K."/>
        </authorList>
    </citation>
    <scope>NUCLEOTIDE SEQUENCE [LARGE SCALE GENOMIC DNA]</scope>
    <source>
        <strain evidence="1 2">MA-22A</strain>
    </source>
</reference>
<dbReference type="Gene3D" id="1.25.40.10">
    <property type="entry name" value="Tetratricopeptide repeat domain"/>
    <property type="match status" value="1"/>
</dbReference>
<accession>A0A0C6F641</accession>
<dbReference type="AlphaFoldDB" id="A0A0C6F641"/>
<dbReference type="PATRIC" id="fig|270351.10.peg.5132"/>
<evidence type="ECO:0000313" key="2">
    <source>
        <dbReference type="Proteomes" id="UP000061432"/>
    </source>
</evidence>
<gene>
    <name evidence="1" type="ORF">Maq22A_c26770</name>
</gene>
<dbReference type="InterPro" id="IPR011990">
    <property type="entry name" value="TPR-like_helical_dom_sf"/>
</dbReference>
<dbReference type="InterPro" id="IPR010323">
    <property type="entry name" value="DUF924"/>
</dbReference>
<organism evidence="1 2">
    <name type="scientific">Methylobacterium aquaticum</name>
    <dbReference type="NCBI Taxonomy" id="270351"/>
    <lineage>
        <taxon>Bacteria</taxon>
        <taxon>Pseudomonadati</taxon>
        <taxon>Pseudomonadota</taxon>
        <taxon>Alphaproteobacteria</taxon>
        <taxon>Hyphomicrobiales</taxon>
        <taxon>Methylobacteriaceae</taxon>
        <taxon>Methylobacterium</taxon>
    </lineage>
</organism>
<dbReference type="KEGG" id="maqu:Maq22A_c26770"/>
<name>A0A0C6F641_9HYPH</name>
<sequence length="182" mass="20052">MTQRATPAELVEFWRGAGIDRWFTADPAFDDACRAYRSLHEAAARGGLGAWEETPEGALALVLLLDQFPRNLFRGTPRAWATDAAALAVAERALSRGHDRAIEPALRIFLYMPLTHAEDPGLQERSVALFAALGLPVHLAAAIEHRDLIRRFGRFPHRNAVLGRPETAAERDYLAGEGAFRG</sequence>
<dbReference type="OrthoDB" id="7593450at2"/>
<reference evidence="2" key="2">
    <citation type="submission" date="2015-01" db="EMBL/GenBank/DDBJ databases">
        <title>Complete genome sequence of Methylobacterium aquaticum strain 22A.</title>
        <authorList>
            <person name="Tani A."/>
            <person name="Ogura Y."/>
            <person name="Hayashi T."/>
        </authorList>
    </citation>
    <scope>NUCLEOTIDE SEQUENCE [LARGE SCALE GENOMIC DNA]</scope>
    <source>
        <strain evidence="2">MA-22A</strain>
    </source>
</reference>
<dbReference type="RefSeq" id="WP_060849001.1">
    <property type="nucleotide sequence ID" value="NZ_AP014704.1"/>
</dbReference>